<dbReference type="InterPro" id="IPR036278">
    <property type="entry name" value="Sialidase_sf"/>
</dbReference>
<evidence type="ECO:0000256" key="2">
    <source>
        <dbReference type="ARBA" id="ARBA00022525"/>
    </source>
</evidence>
<dbReference type="Gene3D" id="2.150.10.10">
    <property type="entry name" value="Serralysin-like metalloprotease, C-terminal"/>
    <property type="match status" value="1"/>
</dbReference>
<keyword evidence="2" id="KW-0964">Secreted</keyword>
<dbReference type="PROSITE" id="PS00330">
    <property type="entry name" value="HEMOLYSIN_CALCIUM"/>
    <property type="match status" value="1"/>
</dbReference>
<evidence type="ECO:0000313" key="3">
    <source>
        <dbReference type="EMBL" id="BDT60878.1"/>
    </source>
</evidence>
<name>A0ABM8CC37_9BURK</name>
<dbReference type="InterPro" id="IPR001343">
    <property type="entry name" value="Hemolysn_Ca-bd"/>
</dbReference>
<organism evidence="3 4">
    <name type="scientific">Massilia varians</name>
    <dbReference type="NCBI Taxonomy" id="457921"/>
    <lineage>
        <taxon>Bacteria</taxon>
        <taxon>Pseudomonadati</taxon>
        <taxon>Pseudomonadota</taxon>
        <taxon>Betaproteobacteria</taxon>
        <taxon>Burkholderiales</taxon>
        <taxon>Oxalobacteraceae</taxon>
        <taxon>Telluria group</taxon>
        <taxon>Massilia</taxon>
    </lineage>
</organism>
<dbReference type="Pfam" id="PF00353">
    <property type="entry name" value="HemolysinCabind"/>
    <property type="match status" value="1"/>
</dbReference>
<dbReference type="SUPFAM" id="SSF110296">
    <property type="entry name" value="Oligoxyloglucan reducing end-specific cellobiohydrolase"/>
    <property type="match status" value="1"/>
</dbReference>
<accession>A0ABM8CC37</accession>
<dbReference type="PANTHER" id="PTHR38340:SF1">
    <property type="entry name" value="S-LAYER PROTEIN"/>
    <property type="match status" value="1"/>
</dbReference>
<dbReference type="InterPro" id="IPR018511">
    <property type="entry name" value="Hemolysin-typ_Ca-bd_CS"/>
</dbReference>
<dbReference type="SUPFAM" id="SSF50939">
    <property type="entry name" value="Sialidases"/>
    <property type="match status" value="1"/>
</dbReference>
<dbReference type="InterPro" id="IPR050557">
    <property type="entry name" value="RTX_toxin/Mannuronan_C5-epim"/>
</dbReference>
<reference evidence="3" key="1">
    <citation type="submission" date="2022-11" db="EMBL/GenBank/DDBJ databases">
        <title>Isolation and characterization of PLA-degrading bacterium Massilia sp. from Antarctic soil.</title>
        <authorList>
            <person name="Sato K."/>
            <person name="Gomez-Fuentes C."/>
            <person name="Ahmad S.A."/>
            <person name="Zulkharnain A."/>
        </authorList>
    </citation>
    <scope>NUCLEOTIDE SEQUENCE</scope>
    <source>
        <strain evidence="3">N-3</strain>
    </source>
</reference>
<dbReference type="InterPro" id="IPR013783">
    <property type="entry name" value="Ig-like_fold"/>
</dbReference>
<proteinExistence type="predicted"/>
<dbReference type="SUPFAM" id="SSF51120">
    <property type="entry name" value="beta-Roll"/>
    <property type="match status" value="1"/>
</dbReference>
<dbReference type="EMBL" id="AP026966">
    <property type="protein sequence ID" value="BDT60878.1"/>
    <property type="molecule type" value="Genomic_DNA"/>
</dbReference>
<evidence type="ECO:0000256" key="1">
    <source>
        <dbReference type="ARBA" id="ARBA00004613"/>
    </source>
</evidence>
<dbReference type="Proteomes" id="UP001163336">
    <property type="component" value="Chromosome"/>
</dbReference>
<keyword evidence="4" id="KW-1185">Reference proteome</keyword>
<protein>
    <submittedName>
        <fullName evidence="3">Uncharacterized protein</fullName>
    </submittedName>
</protein>
<dbReference type="RefSeq" id="WP_281910258.1">
    <property type="nucleotide sequence ID" value="NZ_AP026966.1"/>
</dbReference>
<evidence type="ECO:0000313" key="4">
    <source>
        <dbReference type="Proteomes" id="UP001163336"/>
    </source>
</evidence>
<dbReference type="PANTHER" id="PTHR38340">
    <property type="entry name" value="S-LAYER PROTEIN"/>
    <property type="match status" value="1"/>
</dbReference>
<dbReference type="Gene3D" id="2.60.40.10">
    <property type="entry name" value="Immunoglobulins"/>
    <property type="match status" value="5"/>
</dbReference>
<sequence length="1455" mass="148286">MRSLRALADVAEAAAGKPSTLDSLLRGGGMQKVLEVMPAEATLDDVADALATGGMPAAVEVVYPTPQPPELSMSLQNGVLTFIGTSTDTLEIDLDTHTVTRAGKKLALDAAALNDVSATDYAGTVIIKGSVEKLAVAMAAPSGVDAYQIVDVKGAIFGGTPDAPSFASVAVRKLIAEAKSVTIADALSIKEYQLLESLAGFDLSQLAADVDRLPPSLSASIHSVSQGAGDNAADFVTNVADATVRFTLSGALDKGDYVQYSVDGGQTWSTVAADKIDGTSVRVAVDATANPVVQVRVVDAAGNPGVASAAQQITYDGTAATQTVTIVSISQDDGDSPDLTPDFTTNVAFATVQATLSAALAAGDYVQYSLDQAASWIKLPAANIAGTAVRIEGVDVTGSPTLRIRVVDAAGNPGNAAEQKISYDNVKAGQTVSFVSISEDTGQDSPDNMADYVTNQGQITVKANLSAVLAAGEYVQYSVGGAWITLGAAAVAGQSVSIEGIDATTSPTVSIRVVDAAGNPGDATTQKITYDNVKAGQTVSFVSLTGHAPTDFITNQPNVTLEATLSAQLGLGEYVQVSLDGGLTWTMVPGGAIAGTSVSIAGLDATASPTVSLRVVDAAGNPGTAAAQRITYDNEAATQTVTILSISQDQGIDGSADNRDDFTTNIASATVKASLSAGLAAGDYVQYSLDQGASWIKLPAANITGTAVRIEGVDVTGSPELRIRVVDAAGNPGAPAAQAITYDNVAPVFGARFDSLSKGEGDIAPAFTTNQEYATVAVTLLTALEDHAYVQVSVDGGQNWIKADDAHAQLFAIGAPAGPRATLDGLTLTVYDVHAPSTPTLQIRAVDVAGNPSTVLTQDIVYDGTAPATTVSLLSISQGEDDLTPDFVTNVANATLGAQLSSALAAGERLQYSTDGATWTTVKAEQMNGTVVSIAGIDTTGSPTLSLRLIDAAGNSTQPVSRKVTYDNTAPAKPSLALLSDTGMFNDDGVTSKGTVRVTGLDTDGATFWQYSLNGGVNWNHGGGGNTGGSADLLLSGDGVKNVVVRQVDAVGNASAISTALQFTLDTSKPANALSFSTVEQPNGSGSVSGLAQAKVYFTYTGALDANATLQWRLANGTWATVGADAIDGATGTVTVGPVNLGNGAQVVELRQVDLAGNENFVSQRVEGPPVKPPVTTTYDFNGVHVQLATPGSVMFGHVPSAFHGMGNTDANGKLFLGEKWNDTIFTDGRGMVAIGSVGAPIFDSSGRTYVLGSSSNQTLVGQYVWGFGGNDTLTGTSANDFLSGGAGDDTITGGLGADIISGGTGMNTYRYAMNPDGSTRDSFVQADGGAPANHDKVHVSAGSMDRIALDGHAFTVWSQALTISAAVAATGAGLLGQLSTAFEHGVFGPGMAVGEGDIGAMLFTFSDNRQFFVADLNGDALITERDLVIEIIGSSPMTGLDVSGTMAVLGQMQP</sequence>
<dbReference type="PRINTS" id="PR00313">
    <property type="entry name" value="CABNDNGRPT"/>
</dbReference>
<comment type="subcellular location">
    <subcellularLocation>
        <location evidence="1">Secreted</location>
    </subcellularLocation>
</comment>
<dbReference type="InterPro" id="IPR011049">
    <property type="entry name" value="Serralysin-like_metalloprot_C"/>
</dbReference>
<gene>
    <name evidence="3" type="ORF">MasN3_43720</name>
</gene>